<organism evidence="1 2">
    <name type="scientific">Zarea fungicola</name>
    <dbReference type="NCBI Taxonomy" id="93591"/>
    <lineage>
        <taxon>Eukaryota</taxon>
        <taxon>Fungi</taxon>
        <taxon>Dikarya</taxon>
        <taxon>Ascomycota</taxon>
        <taxon>Pezizomycotina</taxon>
        <taxon>Sordariomycetes</taxon>
        <taxon>Hypocreomycetidae</taxon>
        <taxon>Hypocreales</taxon>
        <taxon>Cordycipitaceae</taxon>
        <taxon>Zarea</taxon>
    </lineage>
</organism>
<dbReference type="EMBL" id="JANJQO010000662">
    <property type="protein sequence ID" value="KAJ2975788.1"/>
    <property type="molecule type" value="Genomic_DNA"/>
</dbReference>
<evidence type="ECO:0000313" key="2">
    <source>
        <dbReference type="Proteomes" id="UP001143910"/>
    </source>
</evidence>
<gene>
    <name evidence="1" type="ORF">NQ176_g5324</name>
</gene>
<comment type="caution">
    <text evidence="1">The sequence shown here is derived from an EMBL/GenBank/DDBJ whole genome shotgun (WGS) entry which is preliminary data.</text>
</comment>
<evidence type="ECO:0000313" key="1">
    <source>
        <dbReference type="EMBL" id="KAJ2975788.1"/>
    </source>
</evidence>
<sequence>MPVPGHDIEEREPLLTPNGQSRYTEATKATTAANASESAYLRVLMVGYAIFTLSQFHANIFNTAMKQLVEGNLCRSFNDNVTDPTKDPRCKGEQTQAELSLIFSMESTFELIPGLLLSIPYGMIADAYGRRFVAFLSILGCVFYSAAEAFVGWRSDILSPRWIWAVPITTLVGGGSAVFPTMVYTMISDVAPKSKR</sequence>
<proteinExistence type="predicted"/>
<dbReference type="Proteomes" id="UP001143910">
    <property type="component" value="Unassembled WGS sequence"/>
</dbReference>
<accession>A0ACC1NAI0</accession>
<protein>
    <submittedName>
        <fullName evidence="1">Uncharacterized protein</fullName>
    </submittedName>
</protein>
<reference evidence="1" key="1">
    <citation type="submission" date="2022-08" db="EMBL/GenBank/DDBJ databases">
        <title>Genome Sequence of Lecanicillium fungicola.</title>
        <authorList>
            <person name="Buettner E."/>
        </authorList>
    </citation>
    <scope>NUCLEOTIDE SEQUENCE</scope>
    <source>
        <strain evidence="1">Babe33</strain>
    </source>
</reference>
<keyword evidence="2" id="KW-1185">Reference proteome</keyword>
<name>A0ACC1NAI0_9HYPO</name>